<protein>
    <recommendedName>
        <fullName evidence="1">AP-5 complex subunit beta-1</fullName>
    </recommendedName>
    <alternativeName>
        <fullName evidence="4">Adaptor-related protein complex 5 beta subunit</fullName>
    </alternativeName>
</protein>
<gene>
    <name evidence="10" type="ORF">D5F01_LYC02492</name>
</gene>
<dbReference type="Pfam" id="PF21587">
    <property type="entry name" value="AP5B1_N"/>
    <property type="match status" value="1"/>
</dbReference>
<feature type="region of interest" description="Disordered" evidence="5">
    <location>
        <begin position="693"/>
        <end position="712"/>
    </location>
</feature>
<dbReference type="AlphaFoldDB" id="A0A6G0J3E2"/>
<feature type="domain" description="AP5B1 C-terminal" evidence="9">
    <location>
        <begin position="850"/>
        <end position="951"/>
    </location>
</feature>
<dbReference type="EMBL" id="REGW02000003">
    <property type="protein sequence ID" value="KAE8298006.1"/>
    <property type="molecule type" value="Genomic_DNA"/>
</dbReference>
<dbReference type="InterPro" id="IPR048981">
    <property type="entry name" value="AP5B1_C"/>
</dbReference>
<feature type="domain" description="AP-5 complex subunit beta-1 beta-barrel" evidence="8">
    <location>
        <begin position="755"/>
        <end position="825"/>
    </location>
</feature>
<feature type="domain" description="AP5B1 middle" evidence="7">
    <location>
        <begin position="255"/>
        <end position="640"/>
    </location>
</feature>
<dbReference type="GO" id="GO:0005765">
    <property type="term" value="C:lysosomal membrane"/>
    <property type="evidence" value="ECO:0007669"/>
    <property type="project" value="TreeGrafter"/>
</dbReference>
<feature type="domain" description="AP-5 complex subunit beta-1 N-terminal" evidence="6">
    <location>
        <begin position="31"/>
        <end position="101"/>
    </location>
</feature>
<proteinExistence type="predicted"/>
<keyword evidence="11" id="KW-1185">Reference proteome</keyword>
<dbReference type="PANTHER" id="PTHR34033:SF1">
    <property type="entry name" value="AP-5 COMPLEX SUBUNIT BETA-1"/>
    <property type="match status" value="1"/>
</dbReference>
<evidence type="ECO:0000259" key="9">
    <source>
        <dbReference type="Pfam" id="PF21590"/>
    </source>
</evidence>
<name>A0A6G0J3E2_LARCR</name>
<dbReference type="Pfam" id="PF21588">
    <property type="entry name" value="AP5B1_middle"/>
    <property type="match status" value="1"/>
</dbReference>
<organism evidence="10 11">
    <name type="scientific">Larimichthys crocea</name>
    <name type="common">Large yellow croaker</name>
    <name type="synonym">Pseudosciaena crocea</name>
    <dbReference type="NCBI Taxonomy" id="215358"/>
    <lineage>
        <taxon>Eukaryota</taxon>
        <taxon>Metazoa</taxon>
        <taxon>Chordata</taxon>
        <taxon>Craniata</taxon>
        <taxon>Vertebrata</taxon>
        <taxon>Euteleostomi</taxon>
        <taxon>Actinopterygii</taxon>
        <taxon>Neopterygii</taxon>
        <taxon>Teleostei</taxon>
        <taxon>Neoteleostei</taxon>
        <taxon>Acanthomorphata</taxon>
        <taxon>Eupercaria</taxon>
        <taxon>Sciaenidae</taxon>
        <taxon>Larimichthys</taxon>
    </lineage>
</organism>
<dbReference type="InterPro" id="IPR048979">
    <property type="entry name" value="AP5B1_middle"/>
</dbReference>
<sequence>MMAVNWAERISAFSRSPSRFLSGTTAEAFLAELLRELRDDRATYSVKVLLLSPLCEHPALLCPSDSVGEETALELMSVFAQCPPKSVQFRCHLLLALTSVLVCTSCVSGRSRASQDFLDLLLQIAEDTIDLHGDGAARSVRATACDCLRELEACSPGLLSQRLELLGGLRQREASRIHQAYAALHTLVLRNAVYQLTQQTGAGAEHLKALLGGNTSVAWEAEQDCSLMNDKDSAILSSLILGPMGTVPTLQTGPDCKELRSVLSSLLEDSYLLTPLCQAALLHRLTEVVSMVPGVPPAVFRAQLLRLLGTSEVCLLHTTLLMKCAFTDSLFSAEDEAFILKRLVVLSQHPLLSTPEKLFYMDCILHFPENRPISCGDGDETLPVLLTPRLASALVPTVFNDSATMLARFNLLSLVYLEEGVEGEGEGEGSRGLAYLYEHLTSLLDIVQSGGSREIIVTFFRAAFLFLFYFCQVERYSSGLTEKLCKLYLCHTYLAPHLINLADQTQDRLTESSWAVELLKALQVVITKAPLAQLTLQDLSQHLKMLTRVAEEGEIPQTNTLNFLSSIITPSSSSLSGDWRLGNSLLGVCRRLLVHPSLDSLLLPLADILQHLTCHYGNTDIQDHARLYYTLLTTLSREKLAGVLAQGLTEGGRQVKKRSLSSIMAEGEGLTSMLTIHRVEKAIFRLIEAGCEPRGEPQTEKGSDLTLNETESSPGEANVVLETYRAQFEDPNFASEVILDYQLTHMEAIDPHFSQLFSVRLHFNLTDNHYEELSDISVPCLFRERQPPKVRLRLKPRRPYPTTLHASAIFTTQDGLSWHTVLPDIHVAFQQAFMSPPAPPAWGRGGKQCLFEGLWDEISSEGGLNDPADCATSLFCCQLKEAALIALVEKHFLPYLISDLSDEEEFKVLFFLPPLSHILLKIRTEEDAVHFNIATDNWQLLPHISSYLLTITRYRKMLMANCDASLLVFKKRS</sequence>
<dbReference type="InterPro" id="IPR048978">
    <property type="entry name" value="AP5B1_N"/>
</dbReference>
<keyword evidence="2" id="KW-0813">Transport</keyword>
<evidence type="ECO:0000313" key="10">
    <source>
        <dbReference type="EMBL" id="KAE8298006.1"/>
    </source>
</evidence>
<dbReference type="GO" id="GO:0030119">
    <property type="term" value="C:AP-type membrane coat adaptor complex"/>
    <property type="evidence" value="ECO:0007669"/>
    <property type="project" value="TreeGrafter"/>
</dbReference>
<evidence type="ECO:0000259" key="7">
    <source>
        <dbReference type="Pfam" id="PF21588"/>
    </source>
</evidence>
<dbReference type="InterPro" id="IPR038741">
    <property type="entry name" value="AP5B1"/>
</dbReference>
<dbReference type="Pfam" id="PF21589">
    <property type="entry name" value="AP5B1_barrel"/>
    <property type="match status" value="1"/>
</dbReference>
<evidence type="ECO:0000256" key="3">
    <source>
        <dbReference type="ARBA" id="ARBA00022927"/>
    </source>
</evidence>
<comment type="caution">
    <text evidence="10">The sequence shown here is derived from an EMBL/GenBank/DDBJ whole genome shotgun (WGS) entry which is preliminary data.</text>
</comment>
<evidence type="ECO:0000313" key="11">
    <source>
        <dbReference type="Proteomes" id="UP000424527"/>
    </source>
</evidence>
<keyword evidence="3" id="KW-0653">Protein transport</keyword>
<evidence type="ECO:0000259" key="8">
    <source>
        <dbReference type="Pfam" id="PF21589"/>
    </source>
</evidence>
<dbReference type="Proteomes" id="UP000424527">
    <property type="component" value="Unassembled WGS sequence"/>
</dbReference>
<evidence type="ECO:0000256" key="5">
    <source>
        <dbReference type="SAM" id="MobiDB-lite"/>
    </source>
</evidence>
<accession>A0A6G0J3E2</accession>
<dbReference type="Pfam" id="PF21590">
    <property type="entry name" value="AP5B1_C"/>
    <property type="match status" value="1"/>
</dbReference>
<dbReference type="GO" id="GO:0015031">
    <property type="term" value="P:protein transport"/>
    <property type="evidence" value="ECO:0007669"/>
    <property type="project" value="UniProtKB-KW"/>
</dbReference>
<dbReference type="InterPro" id="IPR048980">
    <property type="entry name" value="AP5B1_barrel"/>
</dbReference>
<evidence type="ECO:0000259" key="6">
    <source>
        <dbReference type="Pfam" id="PF21587"/>
    </source>
</evidence>
<reference evidence="10 11" key="1">
    <citation type="submission" date="2019-07" db="EMBL/GenBank/DDBJ databases">
        <title>Chromosome genome assembly for large yellow croaker.</title>
        <authorList>
            <person name="Xiao S."/>
        </authorList>
    </citation>
    <scope>NUCLEOTIDE SEQUENCE [LARGE SCALE GENOMIC DNA]</scope>
    <source>
        <strain evidence="10">JMULYC20181020</strain>
        <tissue evidence="10">Muscle</tissue>
    </source>
</reference>
<evidence type="ECO:0000256" key="4">
    <source>
        <dbReference type="ARBA" id="ARBA00032431"/>
    </source>
</evidence>
<dbReference type="GO" id="GO:0016197">
    <property type="term" value="P:endosomal transport"/>
    <property type="evidence" value="ECO:0007669"/>
    <property type="project" value="InterPro"/>
</dbReference>
<dbReference type="PANTHER" id="PTHR34033">
    <property type="entry name" value="AP-5 COMPLEX SUBUNIT BETA-1"/>
    <property type="match status" value="1"/>
</dbReference>
<feature type="compositionally biased region" description="Basic and acidic residues" evidence="5">
    <location>
        <begin position="693"/>
        <end position="703"/>
    </location>
</feature>
<evidence type="ECO:0000256" key="1">
    <source>
        <dbReference type="ARBA" id="ARBA00018167"/>
    </source>
</evidence>
<evidence type="ECO:0000256" key="2">
    <source>
        <dbReference type="ARBA" id="ARBA00022448"/>
    </source>
</evidence>